<evidence type="ECO:0000313" key="2">
    <source>
        <dbReference type="EMBL" id="NEC35313.1"/>
    </source>
</evidence>
<proteinExistence type="predicted"/>
<dbReference type="InterPro" id="IPR000383">
    <property type="entry name" value="Xaa-Pro-like_dom"/>
</dbReference>
<dbReference type="AlphaFoldDB" id="A0A6G3TFE3"/>
<feature type="domain" description="Xaa-Pro dipeptidyl-peptidase-like" evidence="1">
    <location>
        <begin position="14"/>
        <end position="148"/>
    </location>
</feature>
<dbReference type="GO" id="GO:0016787">
    <property type="term" value="F:hydrolase activity"/>
    <property type="evidence" value="ECO:0007669"/>
    <property type="project" value="UniProtKB-KW"/>
</dbReference>
<evidence type="ECO:0000259" key="1">
    <source>
        <dbReference type="Pfam" id="PF02129"/>
    </source>
</evidence>
<keyword evidence="2" id="KW-0378">Hydrolase</keyword>
<dbReference type="Pfam" id="PF02129">
    <property type="entry name" value="Peptidase_S15"/>
    <property type="match status" value="1"/>
</dbReference>
<dbReference type="EMBL" id="JAAGMQ010000581">
    <property type="protein sequence ID" value="NEC35313.1"/>
    <property type="molecule type" value="Genomic_DNA"/>
</dbReference>
<reference evidence="2 3" key="1">
    <citation type="submission" date="2020-01" db="EMBL/GenBank/DDBJ databases">
        <title>Insect and environment-associated Actinomycetes.</title>
        <authorList>
            <person name="Currrie C."/>
            <person name="Chevrette M."/>
            <person name="Carlson C."/>
            <person name="Stubbendieck R."/>
            <person name="Wendt-Pienkowski E."/>
        </authorList>
    </citation>
    <scope>NUCLEOTIDE SEQUENCE [LARGE SCALE GENOMIC DNA]</scope>
    <source>
        <strain evidence="2 3">SID7739</strain>
    </source>
</reference>
<dbReference type="Gene3D" id="3.40.50.1820">
    <property type="entry name" value="alpha/beta hydrolase"/>
    <property type="match status" value="1"/>
</dbReference>
<dbReference type="Proteomes" id="UP000475666">
    <property type="component" value="Unassembled WGS sequence"/>
</dbReference>
<dbReference type="InterPro" id="IPR029058">
    <property type="entry name" value="AB_hydrolase_fold"/>
</dbReference>
<name>A0A6G3TFE3_9ACTN</name>
<dbReference type="PANTHER" id="PTHR47751">
    <property type="entry name" value="SUPERFAMILY HYDROLASE, PUTATIVE (AFU_ORTHOLOGUE AFUA_2G16580)-RELATED"/>
    <property type="match status" value="1"/>
</dbReference>
<comment type="caution">
    <text evidence="2">The sequence shown here is derived from an EMBL/GenBank/DDBJ whole genome shotgun (WGS) entry which is preliminary data.</text>
</comment>
<organism evidence="2 3">
    <name type="scientific">Streptomyces rubrogriseus</name>
    <dbReference type="NCBI Taxonomy" id="194673"/>
    <lineage>
        <taxon>Bacteria</taxon>
        <taxon>Bacillati</taxon>
        <taxon>Actinomycetota</taxon>
        <taxon>Actinomycetes</taxon>
        <taxon>Kitasatosporales</taxon>
        <taxon>Streptomycetaceae</taxon>
        <taxon>Streptomyces</taxon>
        <taxon>Streptomyces violaceoruber group</taxon>
    </lineage>
</organism>
<accession>A0A6G3TFE3</accession>
<dbReference type="RefSeq" id="WP_164276079.1">
    <property type="nucleotide sequence ID" value="NZ_JAAGMQ010000581.1"/>
</dbReference>
<dbReference type="Gene3D" id="1.10.10.800">
    <property type="match status" value="1"/>
</dbReference>
<evidence type="ECO:0000313" key="3">
    <source>
        <dbReference type="Proteomes" id="UP000475666"/>
    </source>
</evidence>
<sequence length="313" mass="33854">MKTDVTFRSSRLTLAGTLFLPGTPTAGRLPAVVIGHPGGGVKEQTASVYAERLAREGFAALVFDAAHQGESEGEPRGLENPFQRAEDIKSAVSFLVTRDEIDPDRIGAVGICASGGYVPYAAQTDVRIKAVATVSAVDLGSVMRDGSGPARDPRALRSMLERASAARTAEARGEPVPRQEWITEAVDAETREYYRTPRGHHPGAVQPWPVRSLDQIIQYDSYALIHLIAPRPLLMIVGSEAVTAHFSRDAIEKAAEPKELFVIDGGTHVSLYDRDEHVTPAVAKLTAFLTTHLRQGAPRVPQRQGSATSRSFR</sequence>
<protein>
    <submittedName>
        <fullName evidence="2">Alpha/beta hydrolase</fullName>
    </submittedName>
</protein>
<dbReference type="PANTHER" id="PTHR47751:SF1">
    <property type="entry name" value="SUPERFAMILY HYDROLASE, PUTATIVE (AFU_ORTHOLOGUE AFUA_2G16580)-RELATED"/>
    <property type="match status" value="1"/>
</dbReference>
<dbReference type="InterPro" id="IPR051411">
    <property type="entry name" value="Polyketide_trans_af380"/>
</dbReference>
<gene>
    <name evidence="2" type="ORF">G3I66_19410</name>
</gene>
<dbReference type="SUPFAM" id="SSF53474">
    <property type="entry name" value="alpha/beta-Hydrolases"/>
    <property type="match status" value="1"/>
</dbReference>